<dbReference type="Gene3D" id="3.10.580.10">
    <property type="entry name" value="CBS-domain"/>
    <property type="match status" value="1"/>
</dbReference>
<feature type="domain" description="CBS" evidence="10">
    <location>
        <begin position="162"/>
        <end position="225"/>
    </location>
</feature>
<dbReference type="SMART" id="SM00924">
    <property type="entry name" value="MgtE_N"/>
    <property type="match status" value="1"/>
</dbReference>
<feature type="transmembrane region" description="Helical" evidence="9">
    <location>
        <begin position="310"/>
        <end position="331"/>
    </location>
</feature>
<evidence type="ECO:0000256" key="9">
    <source>
        <dbReference type="RuleBase" id="RU362011"/>
    </source>
</evidence>
<evidence type="ECO:0000259" key="10">
    <source>
        <dbReference type="PROSITE" id="PS51371"/>
    </source>
</evidence>
<protein>
    <recommendedName>
        <fullName evidence="9">Magnesium transporter MgtE</fullName>
    </recommendedName>
</protein>
<dbReference type="Pfam" id="PF03448">
    <property type="entry name" value="MgtE_N"/>
    <property type="match status" value="1"/>
</dbReference>
<keyword evidence="4 9" id="KW-0812">Transmembrane</keyword>
<feature type="transmembrane region" description="Helical" evidence="9">
    <location>
        <begin position="409"/>
        <end position="434"/>
    </location>
</feature>
<feature type="transmembrane region" description="Helical" evidence="9">
    <location>
        <begin position="446"/>
        <end position="469"/>
    </location>
</feature>
<dbReference type="InterPro" id="IPR038076">
    <property type="entry name" value="MgtE_N_sf"/>
</dbReference>
<comment type="similarity">
    <text evidence="2 9">Belongs to the SLC41A transporter family.</text>
</comment>
<evidence type="ECO:0000256" key="6">
    <source>
        <dbReference type="ARBA" id="ARBA00022989"/>
    </source>
</evidence>
<keyword evidence="7 9" id="KW-0472">Membrane</keyword>
<dbReference type="AlphaFoldDB" id="A0A2P7SHD4"/>
<keyword evidence="5 9" id="KW-0460">Magnesium</keyword>
<evidence type="ECO:0000256" key="8">
    <source>
        <dbReference type="PROSITE-ProRule" id="PRU00703"/>
    </source>
</evidence>
<dbReference type="EMBL" id="PXYK01000007">
    <property type="protein sequence ID" value="PSJ61805.1"/>
    <property type="molecule type" value="Genomic_DNA"/>
</dbReference>
<evidence type="ECO:0000256" key="7">
    <source>
        <dbReference type="ARBA" id="ARBA00023136"/>
    </source>
</evidence>
<dbReference type="Pfam" id="PF00571">
    <property type="entry name" value="CBS"/>
    <property type="match status" value="2"/>
</dbReference>
<dbReference type="PANTHER" id="PTHR43773">
    <property type="entry name" value="MAGNESIUM TRANSPORTER MGTE"/>
    <property type="match status" value="1"/>
</dbReference>
<keyword evidence="6 9" id="KW-1133">Transmembrane helix</keyword>
<keyword evidence="8" id="KW-0129">CBS domain</keyword>
<dbReference type="SMART" id="SM00116">
    <property type="entry name" value="CBS"/>
    <property type="match status" value="2"/>
</dbReference>
<evidence type="ECO:0000313" key="11">
    <source>
        <dbReference type="EMBL" id="PSJ61805.1"/>
    </source>
</evidence>
<comment type="subunit">
    <text evidence="9">Homodimer.</text>
</comment>
<proteinExistence type="inferred from homology"/>
<dbReference type="RefSeq" id="WP_106771914.1">
    <property type="nucleotide sequence ID" value="NZ_PXYK01000007.1"/>
</dbReference>
<keyword evidence="9" id="KW-1003">Cell membrane</keyword>
<dbReference type="GO" id="GO:0015095">
    <property type="term" value="F:magnesium ion transmembrane transporter activity"/>
    <property type="evidence" value="ECO:0007669"/>
    <property type="project" value="UniProtKB-UniRule"/>
</dbReference>
<evidence type="ECO:0000256" key="5">
    <source>
        <dbReference type="ARBA" id="ARBA00022842"/>
    </source>
</evidence>
<feature type="domain" description="CBS" evidence="10">
    <location>
        <begin position="226"/>
        <end position="282"/>
    </location>
</feature>
<dbReference type="InterPro" id="IPR036739">
    <property type="entry name" value="SLC41_membr_dom_sf"/>
</dbReference>
<dbReference type="Gene3D" id="1.10.357.20">
    <property type="entry name" value="SLC41 divalent cation transporters, integral membrane domain"/>
    <property type="match status" value="1"/>
</dbReference>
<dbReference type="CDD" id="cd04606">
    <property type="entry name" value="CBS_pair_Mg_transporter"/>
    <property type="match status" value="1"/>
</dbReference>
<dbReference type="Gene3D" id="1.25.60.10">
    <property type="entry name" value="MgtE N-terminal domain-like"/>
    <property type="match status" value="1"/>
</dbReference>
<evidence type="ECO:0000256" key="3">
    <source>
        <dbReference type="ARBA" id="ARBA00022448"/>
    </source>
</evidence>
<dbReference type="SUPFAM" id="SSF161093">
    <property type="entry name" value="MgtE membrane domain-like"/>
    <property type="match status" value="1"/>
</dbReference>
<dbReference type="InterPro" id="IPR006667">
    <property type="entry name" value="SLC41_membr_dom"/>
</dbReference>
<keyword evidence="12" id="KW-1185">Reference proteome</keyword>
<keyword evidence="9" id="KW-0479">Metal-binding</keyword>
<comment type="caution">
    <text evidence="11">The sequence shown here is derived from an EMBL/GenBank/DDBJ whole genome shotgun (WGS) entry which is preliminary data.</text>
</comment>
<keyword evidence="3 9" id="KW-0813">Transport</keyword>
<feature type="transmembrane region" description="Helical" evidence="9">
    <location>
        <begin position="337"/>
        <end position="360"/>
    </location>
</feature>
<dbReference type="OrthoDB" id="9790355at2"/>
<organism evidence="11 12">
    <name type="scientific">Kumtagia ephedrae</name>
    <dbReference type="NCBI Taxonomy" id="2116701"/>
    <lineage>
        <taxon>Bacteria</taxon>
        <taxon>Pseudomonadati</taxon>
        <taxon>Pseudomonadota</taxon>
        <taxon>Alphaproteobacteria</taxon>
        <taxon>Hyphomicrobiales</taxon>
        <taxon>Phyllobacteriaceae</taxon>
        <taxon>Kumtagia</taxon>
    </lineage>
</organism>
<dbReference type="InterPro" id="IPR046342">
    <property type="entry name" value="CBS_dom_sf"/>
</dbReference>
<evidence type="ECO:0000256" key="1">
    <source>
        <dbReference type="ARBA" id="ARBA00004141"/>
    </source>
</evidence>
<dbReference type="InterPro" id="IPR000644">
    <property type="entry name" value="CBS_dom"/>
</dbReference>
<dbReference type="SUPFAM" id="SSF54631">
    <property type="entry name" value="CBS-domain pair"/>
    <property type="match status" value="1"/>
</dbReference>
<evidence type="ECO:0000313" key="12">
    <source>
        <dbReference type="Proteomes" id="UP000241229"/>
    </source>
</evidence>
<dbReference type="InterPro" id="IPR006669">
    <property type="entry name" value="MgtE_transporter"/>
</dbReference>
<dbReference type="GO" id="GO:0005886">
    <property type="term" value="C:plasma membrane"/>
    <property type="evidence" value="ECO:0007669"/>
    <property type="project" value="UniProtKB-SubCell"/>
</dbReference>
<name>A0A2P7SHD4_9HYPH</name>
<comment type="subcellular location">
    <subcellularLocation>
        <location evidence="9">Cell membrane</location>
        <topology evidence="9">Multi-pass membrane protein</topology>
    </subcellularLocation>
    <subcellularLocation>
        <location evidence="1">Membrane</location>
        <topology evidence="1">Multi-pass membrane protein</topology>
    </subcellularLocation>
</comment>
<dbReference type="NCBIfam" id="TIGR00400">
    <property type="entry name" value="mgtE"/>
    <property type="match status" value="1"/>
</dbReference>
<dbReference type="Proteomes" id="UP000241229">
    <property type="component" value="Unassembled WGS sequence"/>
</dbReference>
<dbReference type="SUPFAM" id="SSF158791">
    <property type="entry name" value="MgtE N-terminal domain-like"/>
    <property type="match status" value="1"/>
</dbReference>
<feature type="transmembrane region" description="Helical" evidence="9">
    <location>
        <begin position="381"/>
        <end position="403"/>
    </location>
</feature>
<accession>A0A2P7SHD4</accession>
<dbReference type="Pfam" id="PF01769">
    <property type="entry name" value="MgtE"/>
    <property type="match status" value="1"/>
</dbReference>
<sequence>MEGHEETTPGDAGHEAAHADIYGEDGVIRPAFVAHIGAAIADRDTLTLRKDVGDLHQSEVGDLLEALLPEQRRTLVDLLGADFDFSALTEVDEAIRLEIVENLPNAQIAKAVQELDSDDAVYILEDLDQADQDEILAQLPFTERIRLRRSLDYPEESAGRRMQTEFVAVPPFWTVGQTIDYMREDNNLPDRFSQVFVIDPSFKLLGAIDLDQILRAKRSVKIEDIMHETRHAIPATMDQEEAAREFEQYNLLSAAVVDENERLVGVLTIDDVVDVIQQEAEEDLLRMGGVGDEELSDTVIATSRSRVPWLLVNLATAFLSASVISLFGATIEEMVALAALMPIVASLGGNAGTQTMTVTVRALATKDLDIYNAGRVIRREVLVGLTNGAIIAIIIGVVAALWFQNHDLGIVIAAAMVINMLAAALGGILIPLLLDKLGADPAISSSIFTTMITDVIGFLAFLGLATWWMHLG</sequence>
<evidence type="ECO:0000256" key="2">
    <source>
        <dbReference type="ARBA" id="ARBA00009749"/>
    </source>
</evidence>
<dbReference type="GO" id="GO:0046872">
    <property type="term" value="F:metal ion binding"/>
    <property type="evidence" value="ECO:0007669"/>
    <property type="project" value="UniProtKB-KW"/>
</dbReference>
<comment type="function">
    <text evidence="9">Acts as a magnesium transporter.</text>
</comment>
<dbReference type="InterPro" id="IPR006668">
    <property type="entry name" value="Mg_transptr_MgtE_intracell_dom"/>
</dbReference>
<reference evidence="11 12" key="1">
    <citation type="submission" date="2018-03" db="EMBL/GenBank/DDBJ databases">
        <title>The draft genome of Mesorhizobium sp. 6GN-30.</title>
        <authorList>
            <person name="Liu L."/>
            <person name="Li L."/>
            <person name="Wang T."/>
            <person name="Zhang X."/>
            <person name="Liang L."/>
        </authorList>
    </citation>
    <scope>NUCLEOTIDE SEQUENCE [LARGE SCALE GENOMIC DNA]</scope>
    <source>
        <strain evidence="11 12">6GN30</strain>
    </source>
</reference>
<gene>
    <name evidence="11" type="primary">mgtE</name>
    <name evidence="11" type="ORF">C7I84_09400</name>
</gene>
<evidence type="ECO:0000256" key="4">
    <source>
        <dbReference type="ARBA" id="ARBA00022692"/>
    </source>
</evidence>
<dbReference type="PROSITE" id="PS51371">
    <property type="entry name" value="CBS"/>
    <property type="match status" value="2"/>
</dbReference>
<dbReference type="PANTHER" id="PTHR43773:SF1">
    <property type="entry name" value="MAGNESIUM TRANSPORTER MGTE"/>
    <property type="match status" value="1"/>
</dbReference>